<name>A0ABV2M6Z7_9FIRM</name>
<dbReference type="Proteomes" id="UP001549106">
    <property type="component" value="Unassembled WGS sequence"/>
</dbReference>
<evidence type="ECO:0000256" key="1">
    <source>
        <dbReference type="SAM" id="Phobius"/>
    </source>
</evidence>
<sequence length="328" mass="36502">MISNYWLGILLYLILAVLMADAICFLLFLITKRRLKCRTAAAGGICAVVVLGLSAWGAYNARIIQVTPYEITVNKDGGRLENLNVVLAADLHLGYNIGTAHMMQMVDKINEQNADIVVFAGDIFDNEYEALDDPEELIAVLQKIQSKYGVYACYGNHDVEEKILAGFTFGGNKKKESSIQMDEFLERAGIHLLQDEAVLIDDSFYLYGRPDAQRPGRGINMRKTAAELMGELDTEKPVIVIDHEPKELQELADAGVDIDLCGHTHDGQMFPANLITALMWENSYGYLKKDHMHTIVTSGVGLFGPNMRVGTIAEICPITVHFQYRNNI</sequence>
<dbReference type="InterPro" id="IPR004843">
    <property type="entry name" value="Calcineurin-like_PHP"/>
</dbReference>
<dbReference type="InterPro" id="IPR051158">
    <property type="entry name" value="Metallophosphoesterase_sf"/>
</dbReference>
<feature type="transmembrane region" description="Helical" evidence="1">
    <location>
        <begin position="40"/>
        <end position="59"/>
    </location>
</feature>
<dbReference type="PANTHER" id="PTHR31302:SF0">
    <property type="entry name" value="TRANSMEMBRANE PROTEIN WITH METALLOPHOSPHOESTERASE DOMAIN"/>
    <property type="match status" value="1"/>
</dbReference>
<evidence type="ECO:0000259" key="2">
    <source>
        <dbReference type="Pfam" id="PF00149"/>
    </source>
</evidence>
<dbReference type="InterPro" id="IPR029052">
    <property type="entry name" value="Metallo-depent_PP-like"/>
</dbReference>
<gene>
    <name evidence="3" type="ORF">ABID24_003515</name>
</gene>
<comment type="caution">
    <text evidence="3">The sequence shown here is derived from an EMBL/GenBank/DDBJ whole genome shotgun (WGS) entry which is preliminary data.</text>
</comment>
<dbReference type="Gene3D" id="3.60.21.10">
    <property type="match status" value="1"/>
</dbReference>
<reference evidence="3 4" key="1">
    <citation type="submission" date="2024-06" db="EMBL/GenBank/DDBJ databases">
        <title>Genomic Encyclopedia of Type Strains, Phase IV (KMG-IV): sequencing the most valuable type-strain genomes for metagenomic binning, comparative biology and taxonomic classification.</title>
        <authorList>
            <person name="Goeker M."/>
        </authorList>
    </citation>
    <scope>NUCLEOTIDE SEQUENCE [LARGE SCALE GENOMIC DNA]</scope>
    <source>
        <strain evidence="3 4">DSM 29492</strain>
    </source>
</reference>
<evidence type="ECO:0000313" key="4">
    <source>
        <dbReference type="Proteomes" id="UP001549106"/>
    </source>
</evidence>
<keyword evidence="1" id="KW-0812">Transmembrane</keyword>
<evidence type="ECO:0000313" key="3">
    <source>
        <dbReference type="EMBL" id="MET3752245.1"/>
    </source>
</evidence>
<proteinExistence type="predicted"/>
<dbReference type="PANTHER" id="PTHR31302">
    <property type="entry name" value="TRANSMEMBRANE PROTEIN WITH METALLOPHOSPHOESTERASE DOMAIN-RELATED"/>
    <property type="match status" value="1"/>
</dbReference>
<feature type="domain" description="Calcineurin-like phosphoesterase" evidence="2">
    <location>
        <begin position="84"/>
        <end position="266"/>
    </location>
</feature>
<keyword evidence="1" id="KW-1133">Transmembrane helix</keyword>
<dbReference type="SUPFAM" id="SSF56300">
    <property type="entry name" value="Metallo-dependent phosphatases"/>
    <property type="match status" value="1"/>
</dbReference>
<keyword evidence="1" id="KW-0472">Membrane</keyword>
<dbReference type="Pfam" id="PF00149">
    <property type="entry name" value="Metallophos"/>
    <property type="match status" value="1"/>
</dbReference>
<accession>A0ABV2M6Z7</accession>
<dbReference type="EMBL" id="JBEPMJ010000042">
    <property type="protein sequence ID" value="MET3752245.1"/>
    <property type="molecule type" value="Genomic_DNA"/>
</dbReference>
<feature type="transmembrane region" description="Helical" evidence="1">
    <location>
        <begin position="6"/>
        <end position="28"/>
    </location>
</feature>
<organism evidence="3 4">
    <name type="scientific">Blautia caecimuris</name>
    <dbReference type="NCBI Taxonomy" id="1796615"/>
    <lineage>
        <taxon>Bacteria</taxon>
        <taxon>Bacillati</taxon>
        <taxon>Bacillota</taxon>
        <taxon>Clostridia</taxon>
        <taxon>Lachnospirales</taxon>
        <taxon>Lachnospiraceae</taxon>
        <taxon>Blautia</taxon>
    </lineage>
</organism>
<protein>
    <submittedName>
        <fullName evidence="3">MPP superfamily phosphohydrolase</fullName>
    </submittedName>
</protein>
<keyword evidence="4" id="KW-1185">Reference proteome</keyword>